<evidence type="ECO:0000259" key="9">
    <source>
        <dbReference type="Pfam" id="PF23097"/>
    </source>
</evidence>
<dbReference type="SMART" id="SM00320">
    <property type="entry name" value="WD40"/>
    <property type="match status" value="2"/>
</dbReference>
<dbReference type="VEuPathDB" id="FungiDB:SPSK_05042"/>
<feature type="compositionally biased region" description="Low complexity" evidence="7">
    <location>
        <begin position="600"/>
        <end position="610"/>
    </location>
</feature>
<dbReference type="EMBL" id="AXCR01000012">
    <property type="protein sequence ID" value="KJR80925.1"/>
    <property type="molecule type" value="Genomic_DNA"/>
</dbReference>
<dbReference type="InterPro" id="IPR012580">
    <property type="entry name" value="NUC153"/>
</dbReference>
<dbReference type="GO" id="GO:0000462">
    <property type="term" value="P:maturation of SSU-rRNA from tricistronic rRNA transcript (SSU-rRNA, 5.8S rRNA, LSU-rRNA)"/>
    <property type="evidence" value="ECO:0007669"/>
    <property type="project" value="TreeGrafter"/>
</dbReference>
<feature type="repeat" description="WD" evidence="6">
    <location>
        <begin position="238"/>
        <end position="279"/>
    </location>
</feature>
<evidence type="ECO:0000256" key="2">
    <source>
        <dbReference type="ARBA" id="ARBA00005264"/>
    </source>
</evidence>
<dbReference type="SUPFAM" id="SSF50978">
    <property type="entry name" value="WD40 repeat-like"/>
    <property type="match status" value="1"/>
</dbReference>
<dbReference type="InterPro" id="IPR036322">
    <property type="entry name" value="WD40_repeat_dom_sf"/>
</dbReference>
<sequence>MKLSNVGTAPVYTVSGPSLRSLPDWLAQKKKRGLKHDPEFANRVELLQDFEFTGASSCIRVSEDGEWVMSTGTFPPQIHVHNLYQMSLSFSRHTVSLNNKFVLCSTDYSKSIHLQEDRRIEFHTPNGCHYHVRIPRFGRDIVYDRRATEVLVPAAGLDGDGQGEVFRLNLELGRFQKSYQIDVGSDDGVERGLQGSIGVGCVNTAAIAEQSHGLSAFGTSLGSVEFWDTRSRARVATLQTHDGEITALDFSRSGLSLATGSSTGIVQMYDLRRPTPLLTKDLGFGARVNNLIHMTTSSDEKMLLASDRRAIKIFDVVTGGPWATIEPEVDISAVAHCPDSGMLLSANEGRQQHAWFIPMLGPAPKWCTFLERLVDEMAEEVSTTTYDNYKFLTLPELRALSLSHLVGKTNLLRPYMHGFFVASKLYDQARLIANPHVYEEERMKRVKEKIDKERATRIRETKKVKVNQKTVDALLKKQEKRQKVDAAAGLLGDDRLGAFFEDEELAIDETTAEFRALNPSTRVDAQGNPALGKPAWQPMRSGLDESDSDGEDEDEEEEAAAGGGPTRSGGAGGSDGVVMRMTSSAPQFGSRGTIGARVQKSAANSSKNSSILGQTRKGKVVGERSVTFVPESTKKKPEQEEVREAPKRDNRTRRSASGNTFRNLKK</sequence>
<feature type="compositionally biased region" description="Basic and acidic residues" evidence="7">
    <location>
        <begin position="632"/>
        <end position="649"/>
    </location>
</feature>
<accession>A0A0F2LWQ6</accession>
<evidence type="ECO:0000256" key="7">
    <source>
        <dbReference type="SAM" id="MobiDB-lite"/>
    </source>
</evidence>
<dbReference type="InterPro" id="IPR056550">
    <property type="entry name" value="NOL10_2nd"/>
</dbReference>
<dbReference type="PROSITE" id="PS50082">
    <property type="entry name" value="WD_REPEATS_2"/>
    <property type="match status" value="1"/>
</dbReference>
<dbReference type="PANTHER" id="PTHR14927">
    <property type="entry name" value="NUCLEOLAR PROTEIN 10"/>
    <property type="match status" value="1"/>
</dbReference>
<reference evidence="11 12" key="1">
    <citation type="journal article" date="2014" name="BMC Genomics">
        <title>Comparative genomics of the major fungal agents of human and animal Sporotrichosis: Sporothrix schenckii and Sporothrix brasiliensis.</title>
        <authorList>
            <person name="Teixeira M.M."/>
            <person name="de Almeida L.G."/>
            <person name="Kubitschek-Barreira P."/>
            <person name="Alves F.L."/>
            <person name="Kioshima E.S."/>
            <person name="Abadio A.K."/>
            <person name="Fernandes L."/>
            <person name="Derengowski L.S."/>
            <person name="Ferreira K.S."/>
            <person name="Souza R.C."/>
            <person name="Ruiz J.C."/>
            <person name="de Andrade N.C."/>
            <person name="Paes H.C."/>
            <person name="Nicola A.M."/>
            <person name="Albuquerque P."/>
            <person name="Gerber A.L."/>
            <person name="Martins V.P."/>
            <person name="Peconick L.D."/>
            <person name="Neto A.V."/>
            <person name="Chaucanez C.B."/>
            <person name="Silva P.A."/>
            <person name="Cunha O.L."/>
            <person name="de Oliveira F.F."/>
            <person name="dos Santos T.C."/>
            <person name="Barros A.L."/>
            <person name="Soares M.A."/>
            <person name="de Oliveira L.M."/>
            <person name="Marini M.M."/>
            <person name="Villalobos-Duno H."/>
            <person name="Cunha M.M."/>
            <person name="de Hoog S."/>
            <person name="da Silveira J.F."/>
            <person name="Henrissat B."/>
            <person name="Nino-Vega G.A."/>
            <person name="Cisalpino P.S."/>
            <person name="Mora-Montes H.M."/>
            <person name="Almeida S.R."/>
            <person name="Stajich J.E."/>
            <person name="Lopes-Bezerra L.M."/>
            <person name="Vasconcelos A.T."/>
            <person name="Felipe M.S."/>
        </authorList>
    </citation>
    <scope>NUCLEOTIDE SEQUENCE [LARGE SCALE GENOMIC DNA]</scope>
    <source>
        <strain evidence="11 12">1099-18</strain>
    </source>
</reference>
<dbReference type="GO" id="GO:0030686">
    <property type="term" value="C:90S preribosome"/>
    <property type="evidence" value="ECO:0007669"/>
    <property type="project" value="TreeGrafter"/>
</dbReference>
<keyword evidence="3 6" id="KW-0853">WD repeat</keyword>
<reference evidence="11 12" key="2">
    <citation type="journal article" date="2015" name="Eukaryot. Cell">
        <title>Asexual propagation of a virulent clone complex in a human and feline outbreak of sporotrichosis.</title>
        <authorList>
            <person name="Teixeira Mde M."/>
            <person name="Rodrigues A.M."/>
            <person name="Tsui C.K."/>
            <person name="de Almeida L.G."/>
            <person name="Van Diepeningen A.D."/>
            <person name="van den Ende B.G."/>
            <person name="Fernandes G.F."/>
            <person name="Kano R."/>
            <person name="Hamelin R.C."/>
            <person name="Lopes-Bezerra L.M."/>
            <person name="Vasconcelos A.T."/>
            <person name="de Hoog S."/>
            <person name="de Camargo Z.P."/>
            <person name="Felipe M.S."/>
        </authorList>
    </citation>
    <scope>NUCLEOTIDE SEQUENCE [LARGE SCALE GENOMIC DNA]</scope>
    <source>
        <strain evidence="11 12">1099-18</strain>
    </source>
</reference>
<name>A0A0F2LWQ6_SPOSC</name>
<feature type="domain" description="NUC153" evidence="8">
    <location>
        <begin position="493"/>
        <end position="521"/>
    </location>
</feature>
<dbReference type="Pfam" id="PF23098">
    <property type="entry name" value="Beta-prop_NOL10_N"/>
    <property type="match status" value="1"/>
</dbReference>
<evidence type="ECO:0000313" key="11">
    <source>
        <dbReference type="EMBL" id="KJR80925.1"/>
    </source>
</evidence>
<dbReference type="GeneID" id="27667072"/>
<dbReference type="Pfam" id="PF08159">
    <property type="entry name" value="NUC153"/>
    <property type="match status" value="1"/>
</dbReference>
<evidence type="ECO:0000313" key="12">
    <source>
        <dbReference type="Proteomes" id="UP000033710"/>
    </source>
</evidence>
<evidence type="ECO:0000256" key="3">
    <source>
        <dbReference type="ARBA" id="ARBA00022574"/>
    </source>
</evidence>
<dbReference type="GO" id="GO:0032040">
    <property type="term" value="C:small-subunit processome"/>
    <property type="evidence" value="ECO:0007669"/>
    <property type="project" value="TreeGrafter"/>
</dbReference>
<proteinExistence type="inferred from homology"/>
<dbReference type="InterPro" id="IPR040382">
    <property type="entry name" value="NOL10/Enp2"/>
</dbReference>
<dbReference type="OrthoDB" id="273340at2759"/>
<dbReference type="Gene3D" id="2.130.10.10">
    <property type="entry name" value="YVTN repeat-like/Quinoprotein amine dehydrogenase"/>
    <property type="match status" value="1"/>
</dbReference>
<feature type="compositionally biased region" description="Polar residues" evidence="7">
    <location>
        <begin position="655"/>
        <end position="666"/>
    </location>
</feature>
<feature type="domain" description="Nucleolar protein 10-like N-terminal" evidence="10">
    <location>
        <begin position="19"/>
        <end position="383"/>
    </location>
</feature>
<comment type="subcellular location">
    <subcellularLocation>
        <location evidence="1">Nucleus</location>
        <location evidence="1">Nucleolus</location>
    </subcellularLocation>
</comment>
<dbReference type="InterPro" id="IPR015943">
    <property type="entry name" value="WD40/YVTN_repeat-like_dom_sf"/>
</dbReference>
<comment type="caution">
    <text evidence="11">The sequence shown here is derived from an EMBL/GenBank/DDBJ whole genome shotgun (WGS) entry which is preliminary data.</text>
</comment>
<dbReference type="InterPro" id="IPR056551">
    <property type="entry name" value="Beta-prop_NOL10_N"/>
</dbReference>
<evidence type="ECO:0000256" key="5">
    <source>
        <dbReference type="ARBA" id="ARBA00023242"/>
    </source>
</evidence>
<protein>
    <submittedName>
        <fullName evidence="11">Ribosome biogenesis protein ENP2</fullName>
    </submittedName>
</protein>
<dbReference type="RefSeq" id="XP_016583601.1">
    <property type="nucleotide sequence ID" value="XM_016731795.1"/>
</dbReference>
<feature type="compositionally biased region" description="Acidic residues" evidence="7">
    <location>
        <begin position="544"/>
        <end position="559"/>
    </location>
</feature>
<feature type="domain" description="Nucleolar protein 10-like second" evidence="9">
    <location>
        <begin position="386"/>
        <end position="434"/>
    </location>
</feature>
<dbReference type="InterPro" id="IPR001680">
    <property type="entry name" value="WD40_rpt"/>
</dbReference>
<dbReference type="KEGG" id="ssck:SPSK_05042"/>
<keyword evidence="5" id="KW-0539">Nucleus</keyword>
<dbReference type="Proteomes" id="UP000033710">
    <property type="component" value="Unassembled WGS sequence"/>
</dbReference>
<keyword evidence="4" id="KW-0677">Repeat</keyword>
<dbReference type="AlphaFoldDB" id="A0A0F2LWQ6"/>
<comment type="similarity">
    <text evidence="2">Belongs to the WD repeat NOL10/ENP2 family.</text>
</comment>
<evidence type="ECO:0000259" key="8">
    <source>
        <dbReference type="Pfam" id="PF08159"/>
    </source>
</evidence>
<evidence type="ECO:0000256" key="6">
    <source>
        <dbReference type="PROSITE-ProRule" id="PRU00221"/>
    </source>
</evidence>
<feature type="compositionally biased region" description="Gly residues" evidence="7">
    <location>
        <begin position="561"/>
        <end position="575"/>
    </location>
</feature>
<evidence type="ECO:0000259" key="10">
    <source>
        <dbReference type="Pfam" id="PF23098"/>
    </source>
</evidence>
<dbReference type="PANTHER" id="PTHR14927:SF0">
    <property type="entry name" value="NUCLEOLAR PROTEIN 10"/>
    <property type="match status" value="1"/>
</dbReference>
<dbReference type="Pfam" id="PF23097">
    <property type="entry name" value="NOL10_2nd"/>
    <property type="match status" value="1"/>
</dbReference>
<evidence type="ECO:0000256" key="1">
    <source>
        <dbReference type="ARBA" id="ARBA00004604"/>
    </source>
</evidence>
<organism evidence="11 12">
    <name type="scientific">Sporothrix schenckii 1099-18</name>
    <dbReference type="NCBI Taxonomy" id="1397361"/>
    <lineage>
        <taxon>Eukaryota</taxon>
        <taxon>Fungi</taxon>
        <taxon>Dikarya</taxon>
        <taxon>Ascomycota</taxon>
        <taxon>Pezizomycotina</taxon>
        <taxon>Sordariomycetes</taxon>
        <taxon>Sordariomycetidae</taxon>
        <taxon>Ophiostomatales</taxon>
        <taxon>Ophiostomataceae</taxon>
        <taxon>Sporothrix</taxon>
    </lineage>
</organism>
<gene>
    <name evidence="11" type="ORF">SPSK_05042</name>
</gene>
<evidence type="ECO:0000256" key="4">
    <source>
        <dbReference type="ARBA" id="ARBA00022737"/>
    </source>
</evidence>
<feature type="region of interest" description="Disordered" evidence="7">
    <location>
        <begin position="517"/>
        <end position="666"/>
    </location>
</feature>